<evidence type="ECO:0000313" key="2">
    <source>
        <dbReference type="EMBL" id="KAF0894538.1"/>
    </source>
</evidence>
<feature type="chain" id="PRO_5026224437" evidence="1">
    <location>
        <begin position="23"/>
        <end position="115"/>
    </location>
</feature>
<evidence type="ECO:0000256" key="1">
    <source>
        <dbReference type="SAM" id="SignalP"/>
    </source>
</evidence>
<dbReference type="AlphaFoldDB" id="A0A6G1C267"/>
<dbReference type="PANTHER" id="PTHR34998:SF9">
    <property type="entry name" value="OS04G0357400 PROTEIN"/>
    <property type="match status" value="1"/>
</dbReference>
<name>A0A6G1C267_9ORYZ</name>
<accession>A0A6G1C267</accession>
<proteinExistence type="predicted"/>
<dbReference type="PANTHER" id="PTHR34998">
    <property type="entry name" value="OS04G0357400 PROTEIN-RELATED"/>
    <property type="match status" value="1"/>
</dbReference>
<reference evidence="2 3" key="1">
    <citation type="submission" date="2019-11" db="EMBL/GenBank/DDBJ databases">
        <title>Whole genome sequence of Oryza granulata.</title>
        <authorList>
            <person name="Li W."/>
        </authorList>
    </citation>
    <scope>NUCLEOTIDE SEQUENCE [LARGE SCALE GENOMIC DNA]</scope>
    <source>
        <strain evidence="3">cv. Menghai</strain>
        <tissue evidence="2">Leaf</tissue>
    </source>
</reference>
<feature type="signal peptide" evidence="1">
    <location>
        <begin position="1"/>
        <end position="22"/>
    </location>
</feature>
<keyword evidence="3" id="KW-1185">Reference proteome</keyword>
<sequence length="115" mass="12170">MDRNSKALACLLILLGVALSLAGPGAGDMRAVIAGGRGGLQAAVRQLMVVTPTRLEDVVAPELGVDLELQQRILGGDNSRSNGLEKNKQVCVPKCTDPGEPYTGRDCQKYYKCQG</sequence>
<evidence type="ECO:0000313" key="3">
    <source>
        <dbReference type="Proteomes" id="UP000479710"/>
    </source>
</evidence>
<protein>
    <submittedName>
        <fullName evidence="2">Uncharacterized protein</fullName>
    </submittedName>
</protein>
<gene>
    <name evidence="2" type="ORF">E2562_039534</name>
</gene>
<organism evidence="2 3">
    <name type="scientific">Oryza meyeriana var. granulata</name>
    <dbReference type="NCBI Taxonomy" id="110450"/>
    <lineage>
        <taxon>Eukaryota</taxon>
        <taxon>Viridiplantae</taxon>
        <taxon>Streptophyta</taxon>
        <taxon>Embryophyta</taxon>
        <taxon>Tracheophyta</taxon>
        <taxon>Spermatophyta</taxon>
        <taxon>Magnoliopsida</taxon>
        <taxon>Liliopsida</taxon>
        <taxon>Poales</taxon>
        <taxon>Poaceae</taxon>
        <taxon>BOP clade</taxon>
        <taxon>Oryzoideae</taxon>
        <taxon>Oryzeae</taxon>
        <taxon>Oryzinae</taxon>
        <taxon>Oryza</taxon>
        <taxon>Oryza meyeriana</taxon>
    </lineage>
</organism>
<dbReference type="EMBL" id="SPHZ02000011">
    <property type="protein sequence ID" value="KAF0894538.1"/>
    <property type="molecule type" value="Genomic_DNA"/>
</dbReference>
<dbReference type="OrthoDB" id="671682at2759"/>
<keyword evidence="1" id="KW-0732">Signal</keyword>
<comment type="caution">
    <text evidence="2">The sequence shown here is derived from an EMBL/GenBank/DDBJ whole genome shotgun (WGS) entry which is preliminary data.</text>
</comment>
<dbReference type="Proteomes" id="UP000479710">
    <property type="component" value="Unassembled WGS sequence"/>
</dbReference>